<comment type="similarity">
    <text evidence="2">Belongs to the MreD family.</text>
</comment>
<dbReference type="Gene3D" id="1.10.1760.20">
    <property type="match status" value="1"/>
</dbReference>
<evidence type="ECO:0000256" key="4">
    <source>
        <dbReference type="ARBA" id="ARBA00022692"/>
    </source>
</evidence>
<feature type="transmembrane region" description="Helical" evidence="8">
    <location>
        <begin position="64"/>
        <end position="83"/>
    </location>
</feature>
<keyword evidence="5" id="KW-0133">Cell shape</keyword>
<feature type="transmembrane region" description="Helical" evidence="8">
    <location>
        <begin position="128"/>
        <end position="152"/>
    </location>
</feature>
<reference evidence="9 10" key="1">
    <citation type="submission" date="2019-03" db="EMBL/GenBank/DDBJ databases">
        <title>Genomic Encyclopedia of Type Strains, Phase IV (KMG-IV): sequencing the most valuable type-strain genomes for metagenomic binning, comparative biology and taxonomic classification.</title>
        <authorList>
            <person name="Goeker M."/>
        </authorList>
    </citation>
    <scope>NUCLEOTIDE SEQUENCE [LARGE SCALE GENOMIC DNA]</scope>
    <source>
        <strain evidence="9 10">DSM 102940</strain>
    </source>
</reference>
<dbReference type="GO" id="GO:0005886">
    <property type="term" value="C:plasma membrane"/>
    <property type="evidence" value="ECO:0007669"/>
    <property type="project" value="UniProtKB-SubCell"/>
</dbReference>
<evidence type="ECO:0000256" key="2">
    <source>
        <dbReference type="ARBA" id="ARBA00007776"/>
    </source>
</evidence>
<evidence type="ECO:0000256" key="6">
    <source>
        <dbReference type="ARBA" id="ARBA00022989"/>
    </source>
</evidence>
<comment type="subcellular location">
    <subcellularLocation>
        <location evidence="1">Cell membrane</location>
        <topology evidence="1">Multi-pass membrane protein</topology>
    </subcellularLocation>
</comment>
<evidence type="ECO:0000256" key="7">
    <source>
        <dbReference type="ARBA" id="ARBA00023136"/>
    </source>
</evidence>
<name>A0A4R2L0P7_9FIRM</name>
<evidence type="ECO:0000313" key="9">
    <source>
        <dbReference type="EMBL" id="TCO79984.1"/>
    </source>
</evidence>
<dbReference type="NCBIfam" id="TIGR03426">
    <property type="entry name" value="shape_MreD"/>
    <property type="match status" value="1"/>
</dbReference>
<proteinExistence type="inferred from homology"/>
<dbReference type="EMBL" id="SLWV01000001">
    <property type="protein sequence ID" value="TCO79984.1"/>
    <property type="molecule type" value="Genomic_DNA"/>
</dbReference>
<comment type="caution">
    <text evidence="9">The sequence shown here is derived from an EMBL/GenBank/DDBJ whole genome shotgun (WGS) entry which is preliminary data.</text>
</comment>
<evidence type="ECO:0000256" key="1">
    <source>
        <dbReference type="ARBA" id="ARBA00004651"/>
    </source>
</evidence>
<evidence type="ECO:0000256" key="5">
    <source>
        <dbReference type="ARBA" id="ARBA00022960"/>
    </source>
</evidence>
<dbReference type="Proteomes" id="UP000294919">
    <property type="component" value="Unassembled WGS sequence"/>
</dbReference>
<dbReference type="InterPro" id="IPR007227">
    <property type="entry name" value="Cell_shape_determining_MreD"/>
</dbReference>
<keyword evidence="6 8" id="KW-1133">Transmembrane helix</keyword>
<feature type="transmembrane region" description="Helical" evidence="8">
    <location>
        <begin position="95"/>
        <end position="116"/>
    </location>
</feature>
<protein>
    <submittedName>
        <fullName evidence="9">Rod shape-determining protein MreD</fullName>
    </submittedName>
</protein>
<dbReference type="GO" id="GO:0008360">
    <property type="term" value="P:regulation of cell shape"/>
    <property type="evidence" value="ECO:0007669"/>
    <property type="project" value="UniProtKB-KW"/>
</dbReference>
<evidence type="ECO:0000313" key="10">
    <source>
        <dbReference type="Proteomes" id="UP000294919"/>
    </source>
</evidence>
<keyword evidence="7 8" id="KW-0472">Membrane</keyword>
<keyword evidence="10" id="KW-1185">Reference proteome</keyword>
<dbReference type="RefSeq" id="WP_165916158.1">
    <property type="nucleotide sequence ID" value="NZ_SLWV01000001.1"/>
</dbReference>
<dbReference type="InterPro" id="IPR017225">
    <property type="entry name" value="Cell_shape_determin_MreD_prd"/>
</dbReference>
<dbReference type="AlphaFoldDB" id="A0A4R2L0P7"/>
<organism evidence="9 10">
    <name type="scientific">Marinisporobacter balticus</name>
    <dbReference type="NCBI Taxonomy" id="2018667"/>
    <lineage>
        <taxon>Bacteria</taxon>
        <taxon>Bacillati</taxon>
        <taxon>Bacillota</taxon>
        <taxon>Clostridia</taxon>
        <taxon>Peptostreptococcales</taxon>
        <taxon>Thermotaleaceae</taxon>
        <taxon>Marinisporobacter</taxon>
    </lineage>
</organism>
<keyword evidence="4 8" id="KW-0812">Transmembrane</keyword>
<evidence type="ECO:0000256" key="8">
    <source>
        <dbReference type="SAM" id="Phobius"/>
    </source>
</evidence>
<evidence type="ECO:0000256" key="3">
    <source>
        <dbReference type="ARBA" id="ARBA00022475"/>
    </source>
</evidence>
<gene>
    <name evidence="9" type="ORF">EV214_101218</name>
</gene>
<feature type="transmembrane region" description="Helical" evidence="8">
    <location>
        <begin position="26"/>
        <end position="44"/>
    </location>
</feature>
<keyword evidence="3" id="KW-1003">Cell membrane</keyword>
<dbReference type="PIRSF" id="PIRSF037497">
    <property type="entry name" value="MreD_Clostridium/Treponema_prd"/>
    <property type="match status" value="1"/>
</dbReference>
<sequence length="166" mass="19277">MRALIISSIIILNFLMQSTLLQHFRILEILPNTSLIIVIVFAILSGKKRGAAIGFFTGMVQDILLGNMLGANTLIYMIIGYNIGIFEKNIYKDNYLTPVFFTIIATIIYHLMYYVIMYMTHNTINIFLLFRKIIFLEVIYNAIVSIFVYRAIFNISKHSYMKVKIR</sequence>
<accession>A0A4R2L0P7</accession>
<dbReference type="Pfam" id="PF04093">
    <property type="entry name" value="MreD"/>
    <property type="match status" value="1"/>
</dbReference>